<evidence type="ECO:0000256" key="3">
    <source>
        <dbReference type="ARBA" id="ARBA00023002"/>
    </source>
</evidence>
<gene>
    <name evidence="7" type="ORF">UFOVP1321_46</name>
    <name evidence="6" type="ORF">UFOVP905_21</name>
</gene>
<dbReference type="Pfam" id="PF02867">
    <property type="entry name" value="Ribonuc_red_lgC"/>
    <property type="match status" value="3"/>
</dbReference>
<dbReference type="GO" id="GO:0004748">
    <property type="term" value="F:ribonucleoside-diphosphate reductase activity, thioredoxin disulfide as acceptor"/>
    <property type="evidence" value="ECO:0007669"/>
    <property type="project" value="TreeGrafter"/>
</dbReference>
<evidence type="ECO:0000256" key="1">
    <source>
        <dbReference type="ARBA" id="ARBA00001922"/>
    </source>
</evidence>
<comment type="cofactor">
    <cofactor evidence="1">
        <name>adenosylcob(III)alamin</name>
        <dbReference type="ChEBI" id="CHEBI:18408"/>
    </cofactor>
</comment>
<proteinExistence type="predicted"/>
<dbReference type="PANTHER" id="PTHR43371">
    <property type="entry name" value="VITAMIN B12-DEPENDENT RIBONUCLEOTIDE REDUCTASE"/>
    <property type="match status" value="1"/>
</dbReference>
<name>A0A6J5PLA1_9CAUD</name>
<evidence type="ECO:0000259" key="5">
    <source>
        <dbReference type="Pfam" id="PF02867"/>
    </source>
</evidence>
<accession>A0A6J5PLA1</accession>
<evidence type="ECO:0000313" key="6">
    <source>
        <dbReference type="EMBL" id="CAB4169955.1"/>
    </source>
</evidence>
<evidence type="ECO:0000256" key="2">
    <source>
        <dbReference type="ARBA" id="ARBA00022628"/>
    </source>
</evidence>
<keyword evidence="4" id="KW-0170">Cobalt</keyword>
<evidence type="ECO:0000256" key="4">
    <source>
        <dbReference type="ARBA" id="ARBA00023285"/>
    </source>
</evidence>
<feature type="domain" description="Ribonucleotide reductase large subunit C-terminal" evidence="5">
    <location>
        <begin position="264"/>
        <end position="354"/>
    </location>
</feature>
<dbReference type="GO" id="GO:0031419">
    <property type="term" value="F:cobalamin binding"/>
    <property type="evidence" value="ECO:0007669"/>
    <property type="project" value="UniProtKB-KW"/>
</dbReference>
<protein>
    <submittedName>
        <fullName evidence="6">Ribonucleotide-diphosphate reductase subunit alpha</fullName>
    </submittedName>
</protein>
<dbReference type="EMBL" id="LR796848">
    <property type="protein sequence ID" value="CAB4169955.1"/>
    <property type="molecule type" value="Genomic_DNA"/>
</dbReference>
<organism evidence="6">
    <name type="scientific">uncultured Caudovirales phage</name>
    <dbReference type="NCBI Taxonomy" id="2100421"/>
    <lineage>
        <taxon>Viruses</taxon>
        <taxon>Duplodnaviria</taxon>
        <taxon>Heunggongvirae</taxon>
        <taxon>Uroviricota</taxon>
        <taxon>Caudoviricetes</taxon>
        <taxon>Peduoviridae</taxon>
        <taxon>Maltschvirus</taxon>
        <taxon>Maltschvirus maltsch</taxon>
    </lineage>
</organism>
<reference evidence="6" key="1">
    <citation type="submission" date="2020-05" db="EMBL/GenBank/DDBJ databases">
        <authorList>
            <person name="Chiriac C."/>
            <person name="Salcher M."/>
            <person name="Ghai R."/>
            <person name="Kavagutti S V."/>
        </authorList>
    </citation>
    <scope>NUCLEOTIDE SEQUENCE</scope>
</reference>
<dbReference type="SUPFAM" id="SSF51998">
    <property type="entry name" value="PFL-like glycyl radical enzymes"/>
    <property type="match status" value="1"/>
</dbReference>
<sequence>MERNRFKTSFAQNIFRQKYAISEADSWDNLAARVVEDVCGSRWGTERVLMSDSDRKQLEYYIAEMKFIPGGRYLYYAGRDFKAFNNCYLLRCEEDTREEWSAVTQRAMSCLMTGGGIGIDYSRLRPSGRILKRTGGKASGPLPLMYTINEVGRNVMQGGSRRSAIYASLNWQHEDAPLFLNAKNWNEMAVGKTGQTLWHVKQDDFNYPCPLDMTNISFNYDNAFLRTLKDGMPKMFLDNCRQAMMTGEPGFSFNFGEQENETLRNACTEVTSEDDSDVCNLGSINLGNIDSIEELRSIVDLASKFLVCGTLRADLPYEKVYAVREKNRRLGLGLMGMHEWLLKRGKPYEVDEELSQWLEVYETQSEVSADEHCDRLYISRPVAYRAIAPTGSIGILASTTTGIEPLFAVAYKRRYLKQGTKWHYEYVVDSTADRLIKEYSVDPSRIETARHLSEDYERRIRFQADVQDYVDMSISSTINLPAWGSANNNEDKLGEFASCLAAYAPRLRGFTCYPDGSRGGQPLTEVDYYEAIKHTGVVYEENDVCEISGKGGTCGS</sequence>
<dbReference type="InterPro" id="IPR000788">
    <property type="entry name" value="RNR_lg_C"/>
</dbReference>
<dbReference type="PANTHER" id="PTHR43371:SF1">
    <property type="entry name" value="RIBONUCLEOSIDE-DIPHOSPHATE REDUCTASE"/>
    <property type="match status" value="1"/>
</dbReference>
<feature type="domain" description="Ribonucleotide reductase large subunit C-terminal" evidence="5">
    <location>
        <begin position="386"/>
        <end position="497"/>
    </location>
</feature>
<dbReference type="EMBL" id="LR797266">
    <property type="protein sequence ID" value="CAB4197887.1"/>
    <property type="molecule type" value="Genomic_DNA"/>
</dbReference>
<dbReference type="Gene3D" id="3.20.70.20">
    <property type="match status" value="2"/>
</dbReference>
<dbReference type="InterPro" id="IPR050862">
    <property type="entry name" value="RdRp_reductase_class-2"/>
</dbReference>
<keyword evidence="2" id="KW-0846">Cobalamin</keyword>
<evidence type="ECO:0000313" key="7">
    <source>
        <dbReference type="EMBL" id="CAB4197887.1"/>
    </source>
</evidence>
<feature type="domain" description="Ribonucleotide reductase large subunit C-terminal" evidence="5">
    <location>
        <begin position="86"/>
        <end position="185"/>
    </location>
</feature>
<keyword evidence="3" id="KW-0560">Oxidoreductase</keyword>